<organism evidence="2 3">
    <name type="scientific">Lentinus brumalis</name>
    <dbReference type="NCBI Taxonomy" id="2498619"/>
    <lineage>
        <taxon>Eukaryota</taxon>
        <taxon>Fungi</taxon>
        <taxon>Dikarya</taxon>
        <taxon>Basidiomycota</taxon>
        <taxon>Agaricomycotina</taxon>
        <taxon>Agaricomycetes</taxon>
        <taxon>Polyporales</taxon>
        <taxon>Polyporaceae</taxon>
        <taxon>Lentinus</taxon>
    </lineage>
</organism>
<proteinExistence type="predicted"/>
<dbReference type="EMBL" id="KZ857389">
    <property type="protein sequence ID" value="RDX52736.1"/>
    <property type="molecule type" value="Genomic_DNA"/>
</dbReference>
<keyword evidence="3" id="KW-1185">Reference proteome</keyword>
<evidence type="ECO:0000313" key="2">
    <source>
        <dbReference type="EMBL" id="RDX52736.1"/>
    </source>
</evidence>
<feature type="region of interest" description="Disordered" evidence="1">
    <location>
        <begin position="142"/>
        <end position="197"/>
    </location>
</feature>
<protein>
    <submittedName>
        <fullName evidence="2">Uncharacterized protein</fullName>
    </submittedName>
</protein>
<accession>A0A371DJN7</accession>
<name>A0A371DJN7_9APHY</name>
<feature type="compositionally biased region" description="Low complexity" evidence="1">
    <location>
        <begin position="184"/>
        <end position="197"/>
    </location>
</feature>
<reference evidence="2 3" key="1">
    <citation type="journal article" date="2018" name="Biotechnol. Biofuels">
        <title>Integrative visual omics of the white-rot fungus Polyporus brumalis exposes the biotechnological potential of its oxidative enzymes for delignifying raw plant biomass.</title>
        <authorList>
            <person name="Miyauchi S."/>
            <person name="Rancon A."/>
            <person name="Drula E."/>
            <person name="Hage H."/>
            <person name="Chaduli D."/>
            <person name="Favel A."/>
            <person name="Grisel S."/>
            <person name="Henrissat B."/>
            <person name="Herpoel-Gimbert I."/>
            <person name="Ruiz-Duenas F.J."/>
            <person name="Chevret D."/>
            <person name="Hainaut M."/>
            <person name="Lin J."/>
            <person name="Wang M."/>
            <person name="Pangilinan J."/>
            <person name="Lipzen A."/>
            <person name="Lesage-Meessen L."/>
            <person name="Navarro D."/>
            <person name="Riley R."/>
            <person name="Grigoriev I.V."/>
            <person name="Zhou S."/>
            <person name="Raouche S."/>
            <person name="Rosso M.N."/>
        </authorList>
    </citation>
    <scope>NUCLEOTIDE SEQUENCE [LARGE SCALE GENOMIC DNA]</scope>
    <source>
        <strain evidence="2 3">BRFM 1820</strain>
    </source>
</reference>
<dbReference type="AlphaFoldDB" id="A0A371DJN7"/>
<evidence type="ECO:0000313" key="3">
    <source>
        <dbReference type="Proteomes" id="UP000256964"/>
    </source>
</evidence>
<evidence type="ECO:0000256" key="1">
    <source>
        <dbReference type="SAM" id="MobiDB-lite"/>
    </source>
</evidence>
<dbReference type="Proteomes" id="UP000256964">
    <property type="component" value="Unassembled WGS sequence"/>
</dbReference>
<feature type="compositionally biased region" description="Pro residues" evidence="1">
    <location>
        <begin position="169"/>
        <end position="178"/>
    </location>
</feature>
<sequence>MQPMSARPAPVRHSCRKSHISARGTPGLLVFDKMTSERARSTRCWQCRTVFLPPVAETRLSHVATTPHCLSIGLKTCAGAIPAGGYPFCRDTLAAALAIARSRSAATALLPSLRPPVSRAPGAARLRYYRYVLYAHSRTTRRSAPSASALDSTPGPARRKIVRISRSPPHIPPQPPHTACPEHSPSASATAPAAERR</sequence>
<gene>
    <name evidence="2" type="ORF">OH76DRAFT_122709</name>
</gene>